<protein>
    <submittedName>
        <fullName evidence="1">Uncharacterized protein</fullName>
    </submittedName>
</protein>
<reference evidence="1 2" key="1">
    <citation type="submission" date="2020-08" db="EMBL/GenBank/DDBJ databases">
        <title>Genomic Encyclopedia of Type Strains, Phase IV (KMG-IV): sequencing the most valuable type-strain genomes for metagenomic binning, comparative biology and taxonomic classification.</title>
        <authorList>
            <person name="Goeker M."/>
        </authorList>
    </citation>
    <scope>NUCLEOTIDE SEQUENCE [LARGE SCALE GENOMIC DNA]</scope>
    <source>
        <strain evidence="1 2">YIM 65646</strain>
    </source>
</reference>
<dbReference type="EMBL" id="JACHGT010000017">
    <property type="protein sequence ID" value="MBB6038557.1"/>
    <property type="molecule type" value="Genomic_DNA"/>
</dbReference>
<dbReference type="Proteomes" id="UP000548476">
    <property type="component" value="Unassembled WGS sequence"/>
</dbReference>
<dbReference type="RefSeq" id="WP_184791349.1">
    <property type="nucleotide sequence ID" value="NZ_BONT01000069.1"/>
</dbReference>
<evidence type="ECO:0000313" key="2">
    <source>
        <dbReference type="Proteomes" id="UP000548476"/>
    </source>
</evidence>
<dbReference type="AlphaFoldDB" id="A0A841FYY5"/>
<evidence type="ECO:0000313" key="1">
    <source>
        <dbReference type="EMBL" id="MBB6038557.1"/>
    </source>
</evidence>
<organism evidence="1 2">
    <name type="scientific">Phytomonospora endophytica</name>
    <dbReference type="NCBI Taxonomy" id="714109"/>
    <lineage>
        <taxon>Bacteria</taxon>
        <taxon>Bacillati</taxon>
        <taxon>Actinomycetota</taxon>
        <taxon>Actinomycetes</taxon>
        <taxon>Micromonosporales</taxon>
        <taxon>Micromonosporaceae</taxon>
        <taxon>Phytomonospora</taxon>
    </lineage>
</organism>
<gene>
    <name evidence="1" type="ORF">HNR73_006443</name>
</gene>
<keyword evidence="2" id="KW-1185">Reference proteome</keyword>
<name>A0A841FYY5_9ACTN</name>
<comment type="caution">
    <text evidence="1">The sequence shown here is derived from an EMBL/GenBank/DDBJ whole genome shotgun (WGS) entry which is preliminary data.</text>
</comment>
<sequence length="120" mass="12448">MCDRGAVRRGHPRRLLQPVAVIVMLMLIAGADLCAAHPHHPDPGHGVSGVVHCEPLGHRHHVERFDADPATAPVPNAVAVKSATVAPSRAVVDVVSAPTTRAPWTSGGADGLIGLCVSRT</sequence>
<proteinExistence type="predicted"/>
<accession>A0A841FYY5</accession>